<comment type="similarity">
    <text evidence="2">Belongs to the peptidase M13 family.</text>
</comment>
<evidence type="ECO:0000259" key="9">
    <source>
        <dbReference type="Pfam" id="PF05649"/>
    </source>
</evidence>
<evidence type="ECO:0000256" key="1">
    <source>
        <dbReference type="ARBA" id="ARBA00001947"/>
    </source>
</evidence>
<keyword evidence="11" id="KW-1185">Reference proteome</keyword>
<evidence type="ECO:0000259" key="8">
    <source>
        <dbReference type="Pfam" id="PF01431"/>
    </source>
</evidence>
<dbReference type="Pfam" id="PF01431">
    <property type="entry name" value="Peptidase_M13"/>
    <property type="match status" value="1"/>
</dbReference>
<keyword evidence="6" id="KW-0862">Zinc</keyword>
<evidence type="ECO:0008006" key="12">
    <source>
        <dbReference type="Google" id="ProtNLM"/>
    </source>
</evidence>
<dbReference type="InterPro" id="IPR000718">
    <property type="entry name" value="Peptidase_M13"/>
</dbReference>
<comment type="cofactor">
    <cofactor evidence="1">
        <name>Zn(2+)</name>
        <dbReference type="ChEBI" id="CHEBI:29105"/>
    </cofactor>
</comment>
<dbReference type="InterPro" id="IPR042089">
    <property type="entry name" value="Peptidase_M13_dom_2"/>
</dbReference>
<evidence type="ECO:0000256" key="3">
    <source>
        <dbReference type="ARBA" id="ARBA00022670"/>
    </source>
</evidence>
<evidence type="ECO:0000256" key="5">
    <source>
        <dbReference type="ARBA" id="ARBA00022801"/>
    </source>
</evidence>
<dbReference type="Gene3D" id="1.10.1380.10">
    <property type="entry name" value="Neutral endopeptidase , domain2"/>
    <property type="match status" value="1"/>
</dbReference>
<dbReference type="Proteomes" id="UP001303046">
    <property type="component" value="Unassembled WGS sequence"/>
</dbReference>
<dbReference type="EMBL" id="JAVFWL010000002">
    <property type="protein sequence ID" value="KAK6732304.1"/>
    <property type="molecule type" value="Genomic_DNA"/>
</dbReference>
<keyword evidence="3" id="KW-0645">Protease</keyword>
<dbReference type="CDD" id="cd08662">
    <property type="entry name" value="M13"/>
    <property type="match status" value="1"/>
</dbReference>
<feature type="domain" description="Peptidase M13 N-terminal" evidence="9">
    <location>
        <begin position="56"/>
        <end position="449"/>
    </location>
</feature>
<evidence type="ECO:0000256" key="2">
    <source>
        <dbReference type="ARBA" id="ARBA00007357"/>
    </source>
</evidence>
<gene>
    <name evidence="10" type="primary">Necator_chrII.g4387</name>
    <name evidence="10" type="ORF">RB195_016595</name>
</gene>
<dbReference type="PROSITE" id="PS51885">
    <property type="entry name" value="NEPRILYSIN"/>
    <property type="match status" value="1"/>
</dbReference>
<accession>A0ABR1C173</accession>
<evidence type="ECO:0000313" key="11">
    <source>
        <dbReference type="Proteomes" id="UP001303046"/>
    </source>
</evidence>
<keyword evidence="5" id="KW-0378">Hydrolase</keyword>
<dbReference type="PRINTS" id="PR00786">
    <property type="entry name" value="NEPRILYSIN"/>
</dbReference>
<dbReference type="InterPro" id="IPR018497">
    <property type="entry name" value="Peptidase_M13_C"/>
</dbReference>
<protein>
    <recommendedName>
        <fullName evidence="12">Peptidase family M13</fullName>
    </recommendedName>
</protein>
<feature type="domain" description="Peptidase M13 C-terminal" evidence="8">
    <location>
        <begin position="514"/>
        <end position="718"/>
    </location>
</feature>
<name>A0ABR1C173_NECAM</name>
<sequence length="719" mass="83252">MGYPGRYLPWIALFAFVRQGMSRGDCRNNTVEIQRSYEFDSLAGFLNDAIDYSKDPCEDFYQFACGKWIKEGKESVEELTDAQFRYSLSRFEVILNTFFLSEEVSSSKSVNAMKEVYKNCMSSDDDWKSDGGPIKFVLARIEKYGYFPLIDGDERETDIDRTHLLAYFNKNKTVVKSVVPLIEMNYMANISEVGILFDPVNDFPYSEPDKIIYGKGNRTYSSLEELLFDVSWKICSKVRVKCNESLIRQGVKETIALVAKINGRTRNFADDRKKWYRLSELDDKLSSVNWTKYFIMTAPPDTHSYFLADPLVHVPNIKYVEELDGILQNTPKRILANFVILQYILSWAKYLDDDYRKPVKEYLEDVGVGNLPLKTTSCFTVTTKMFDAAFTSVYARKFNGSANEKLVERLTREIFASFKERIKENKWMTSEQKEFAILKAERMKIYAAYEDVHLNDSELDNRHKDLIEMQHQRFLEVLDQYNHLQSISLFRRLLYFNAADVYVPNLVESSSGPYYVSRYNMMVIPVSSLHMPFFHSAYPISYSYGSIGSIIAHELMHGFDNNGIKHDENGNPRTFNKNDWLEFTKGATCLEELYSNSSIPGTDFKVNGFRTLSENIADVEGLKQSFMAYKNYQKEKGYRKEGRLYRMEDIAADQLFFLGHAFTFCEKFKKNMGVSILMDIHAPSVLRVNNVVSNIEEFADTFRCSPGSPMNPENRCSIY</sequence>
<organism evidence="10 11">
    <name type="scientific">Necator americanus</name>
    <name type="common">Human hookworm</name>
    <dbReference type="NCBI Taxonomy" id="51031"/>
    <lineage>
        <taxon>Eukaryota</taxon>
        <taxon>Metazoa</taxon>
        <taxon>Ecdysozoa</taxon>
        <taxon>Nematoda</taxon>
        <taxon>Chromadorea</taxon>
        <taxon>Rhabditida</taxon>
        <taxon>Rhabditina</taxon>
        <taxon>Rhabditomorpha</taxon>
        <taxon>Strongyloidea</taxon>
        <taxon>Ancylostomatidae</taxon>
        <taxon>Bunostominae</taxon>
        <taxon>Necator</taxon>
    </lineage>
</organism>
<proteinExistence type="inferred from homology"/>
<evidence type="ECO:0000256" key="7">
    <source>
        <dbReference type="ARBA" id="ARBA00023049"/>
    </source>
</evidence>
<dbReference type="Gene3D" id="3.40.390.10">
    <property type="entry name" value="Collagenase (Catalytic Domain)"/>
    <property type="match status" value="1"/>
</dbReference>
<comment type="caution">
    <text evidence="10">The sequence shown here is derived from an EMBL/GenBank/DDBJ whole genome shotgun (WGS) entry which is preliminary data.</text>
</comment>
<dbReference type="Pfam" id="PF05649">
    <property type="entry name" value="Peptidase_M13_N"/>
    <property type="match status" value="1"/>
</dbReference>
<evidence type="ECO:0000313" key="10">
    <source>
        <dbReference type="EMBL" id="KAK6732304.1"/>
    </source>
</evidence>
<dbReference type="InterPro" id="IPR008753">
    <property type="entry name" value="Peptidase_M13_N"/>
</dbReference>
<dbReference type="PANTHER" id="PTHR11733">
    <property type="entry name" value="ZINC METALLOPROTEASE FAMILY M13 NEPRILYSIN-RELATED"/>
    <property type="match status" value="1"/>
</dbReference>
<reference evidence="10 11" key="1">
    <citation type="submission" date="2023-08" db="EMBL/GenBank/DDBJ databases">
        <title>A Necator americanus chromosomal reference genome.</title>
        <authorList>
            <person name="Ilik V."/>
            <person name="Petrzelkova K.J."/>
            <person name="Pardy F."/>
            <person name="Fuh T."/>
            <person name="Niatou-Singa F.S."/>
            <person name="Gouil Q."/>
            <person name="Baker L."/>
            <person name="Ritchie M.E."/>
            <person name="Jex A.R."/>
            <person name="Gazzola D."/>
            <person name="Li H."/>
            <person name="Toshio Fujiwara R."/>
            <person name="Zhan B."/>
            <person name="Aroian R.V."/>
            <person name="Pafco B."/>
            <person name="Schwarz E.M."/>
        </authorList>
    </citation>
    <scope>NUCLEOTIDE SEQUENCE [LARGE SCALE GENOMIC DNA]</scope>
    <source>
        <strain evidence="10 11">Aroian</strain>
        <tissue evidence="10">Whole animal</tissue>
    </source>
</reference>
<evidence type="ECO:0000256" key="6">
    <source>
        <dbReference type="ARBA" id="ARBA00022833"/>
    </source>
</evidence>
<evidence type="ECO:0000256" key="4">
    <source>
        <dbReference type="ARBA" id="ARBA00022723"/>
    </source>
</evidence>
<keyword evidence="7" id="KW-0482">Metalloprotease</keyword>
<dbReference type="PANTHER" id="PTHR11733:SF232">
    <property type="entry name" value="NEPRILYSIN METALLOPEPTIDASE FAMILY"/>
    <property type="match status" value="1"/>
</dbReference>
<keyword evidence="4" id="KW-0479">Metal-binding</keyword>
<dbReference type="InterPro" id="IPR024079">
    <property type="entry name" value="MetalloPept_cat_dom_sf"/>
</dbReference>
<dbReference type="SUPFAM" id="SSF55486">
    <property type="entry name" value="Metalloproteases ('zincins'), catalytic domain"/>
    <property type="match status" value="1"/>
</dbReference>